<comment type="caution">
    <text evidence="2">The sequence shown here is derived from an EMBL/GenBank/DDBJ whole genome shotgun (WGS) entry which is preliminary data.</text>
</comment>
<feature type="transmembrane region" description="Helical" evidence="1">
    <location>
        <begin position="368"/>
        <end position="385"/>
    </location>
</feature>
<keyword evidence="1" id="KW-1133">Transmembrane helix</keyword>
<feature type="transmembrane region" description="Helical" evidence="1">
    <location>
        <begin position="109"/>
        <end position="137"/>
    </location>
</feature>
<keyword evidence="3" id="KW-1185">Reference proteome</keyword>
<protein>
    <submittedName>
        <fullName evidence="2">Uncharacterized protein</fullName>
    </submittedName>
</protein>
<keyword evidence="1" id="KW-0472">Membrane</keyword>
<sequence length="614" mass="72340">MSRNFRALGARIFLFRKRTIVGKKKVDTRRRRIKRLLSVNKIKAIIYVRVNHSRRSDTTIIVFMFLNINYCRQTVFPRPFVFDLFHAFFYIFFIFSFNFFYFILERHLIYIFIFTFVIFFSIVSFCVCFPCLLLLAYQATYTKRLSRHSKREIEREENSVCRTAAVELNYGHSRTENVSGSAMLSATTTNVDVVPHAARLCTFVNTRTVSKSPTKAPLYPACAYSGTSLENGSVGPQRARTLVSSPTRTFASMNADDKHCGQKFYVFPAITSTRQRRRFWLSRYRNCIPRKFHGVPLKFRALVQFACYFSRAYVLRKMRRQLYKTTQALVRNTTRYNRYAIKLFLRHRWKIYIEIDPVKEIIVSIPRFSTFYVSFIQVIIMLSKLPCGNYNFYPDFFVTIFFLIYILFYFNTTGGIISGIFRRDSIQPYRFPLSYCYTPASFPILGVILNYYTLYGPRRRCITHGPAESCFRKLVVKRDALRAAPPRRVAPLLLTRLIIQTDPVINYSRIARISRRGVYKFGCFRTYAKRSPHSLSVKCLPLLYFRKINSTFFRFLSNFIIEHFIFNIRILCCSAKSSRTVRTSQTSAIRFIAISESRQRRNTLITFLLCESRY</sequence>
<gene>
    <name evidence="2" type="ORF">PUN28_018046</name>
</gene>
<organism evidence="2 3">
    <name type="scientific">Cardiocondyla obscurior</name>
    <dbReference type="NCBI Taxonomy" id="286306"/>
    <lineage>
        <taxon>Eukaryota</taxon>
        <taxon>Metazoa</taxon>
        <taxon>Ecdysozoa</taxon>
        <taxon>Arthropoda</taxon>
        <taxon>Hexapoda</taxon>
        <taxon>Insecta</taxon>
        <taxon>Pterygota</taxon>
        <taxon>Neoptera</taxon>
        <taxon>Endopterygota</taxon>
        <taxon>Hymenoptera</taxon>
        <taxon>Apocrita</taxon>
        <taxon>Aculeata</taxon>
        <taxon>Formicoidea</taxon>
        <taxon>Formicidae</taxon>
        <taxon>Myrmicinae</taxon>
        <taxon>Cardiocondyla</taxon>
    </lineage>
</organism>
<reference evidence="2 3" key="1">
    <citation type="submission" date="2023-03" db="EMBL/GenBank/DDBJ databases">
        <title>High recombination rates correlate with genetic variation in Cardiocondyla obscurior ants.</title>
        <authorList>
            <person name="Errbii M."/>
        </authorList>
    </citation>
    <scope>NUCLEOTIDE SEQUENCE [LARGE SCALE GENOMIC DNA]</scope>
    <source>
        <strain evidence="2">Alpha-2009</strain>
        <tissue evidence="2">Whole body</tissue>
    </source>
</reference>
<dbReference type="EMBL" id="JADYXP020000022">
    <property type="protein sequence ID" value="KAL0102489.1"/>
    <property type="molecule type" value="Genomic_DNA"/>
</dbReference>
<name>A0AAW2EFJ1_9HYME</name>
<keyword evidence="1" id="KW-0812">Transmembrane</keyword>
<feature type="transmembrane region" description="Helical" evidence="1">
    <location>
        <begin position="433"/>
        <end position="452"/>
    </location>
</feature>
<evidence type="ECO:0000256" key="1">
    <source>
        <dbReference type="SAM" id="Phobius"/>
    </source>
</evidence>
<dbReference type="AlphaFoldDB" id="A0AAW2EFJ1"/>
<evidence type="ECO:0000313" key="2">
    <source>
        <dbReference type="EMBL" id="KAL0102489.1"/>
    </source>
</evidence>
<feature type="transmembrane region" description="Helical" evidence="1">
    <location>
        <begin position="80"/>
        <end position="103"/>
    </location>
</feature>
<accession>A0AAW2EFJ1</accession>
<proteinExistence type="predicted"/>
<feature type="transmembrane region" description="Helical" evidence="1">
    <location>
        <begin position="397"/>
        <end position="421"/>
    </location>
</feature>
<evidence type="ECO:0000313" key="3">
    <source>
        <dbReference type="Proteomes" id="UP001430953"/>
    </source>
</evidence>
<dbReference type="Proteomes" id="UP001430953">
    <property type="component" value="Unassembled WGS sequence"/>
</dbReference>